<dbReference type="Proteomes" id="UP000570678">
    <property type="component" value="Unassembled WGS sequence"/>
</dbReference>
<evidence type="ECO:0000259" key="2">
    <source>
        <dbReference type="Pfam" id="PF12867"/>
    </source>
</evidence>
<feature type="compositionally biased region" description="Basic residues" evidence="1">
    <location>
        <begin position="9"/>
        <end position="20"/>
    </location>
</feature>
<comment type="caution">
    <text evidence="3">The sequence shown here is derived from an EMBL/GenBank/DDBJ whole genome shotgun (WGS) entry which is preliminary data.</text>
</comment>
<dbReference type="AlphaFoldDB" id="A0A846YI70"/>
<name>A0A846YI70_9NOCA</name>
<proteinExistence type="predicted"/>
<dbReference type="InterPro" id="IPR034660">
    <property type="entry name" value="DinB/YfiT-like"/>
</dbReference>
<feature type="region of interest" description="Disordered" evidence="1">
    <location>
        <begin position="1"/>
        <end position="26"/>
    </location>
</feature>
<dbReference type="EMBL" id="JAAXOT010000011">
    <property type="protein sequence ID" value="NKY58603.1"/>
    <property type="molecule type" value="Genomic_DNA"/>
</dbReference>
<evidence type="ECO:0000256" key="1">
    <source>
        <dbReference type="SAM" id="MobiDB-lite"/>
    </source>
</evidence>
<sequence length="202" mass="22947">MNESPGRSPVRKSVAHRRGRLTGSTPVSSRRDLLRWQFDLIWSLSRLHFDAVTDDDTHWAPAEVIWTVHRGADGRWRPDFAETEPDPVPATTVAWLTWHIGWWWSSAIAHAEQRPVPDRTEVYWPGDTAAALTWIDDLREQWLRVLDGCDDTELERATSHPWPADAGLTIAHLAAWVNVELLKNATEIGQLRILRAAGAANR</sequence>
<dbReference type="Pfam" id="PF12867">
    <property type="entry name" value="DinB_2"/>
    <property type="match status" value="1"/>
</dbReference>
<gene>
    <name evidence="3" type="ORF">HGA15_21140</name>
</gene>
<organism evidence="3 4">
    <name type="scientific">Nocardia flavorosea</name>
    <dbReference type="NCBI Taxonomy" id="53429"/>
    <lineage>
        <taxon>Bacteria</taxon>
        <taxon>Bacillati</taxon>
        <taxon>Actinomycetota</taxon>
        <taxon>Actinomycetes</taxon>
        <taxon>Mycobacteriales</taxon>
        <taxon>Nocardiaceae</taxon>
        <taxon>Nocardia</taxon>
    </lineage>
</organism>
<dbReference type="SUPFAM" id="SSF109854">
    <property type="entry name" value="DinB/YfiT-like putative metalloenzymes"/>
    <property type="match status" value="1"/>
</dbReference>
<protein>
    <submittedName>
        <fullName evidence="3">DinB family protein</fullName>
    </submittedName>
</protein>
<accession>A0A846YI70</accession>
<reference evidence="3 4" key="1">
    <citation type="submission" date="2020-04" db="EMBL/GenBank/DDBJ databases">
        <title>MicrobeNet Type strains.</title>
        <authorList>
            <person name="Nicholson A.C."/>
        </authorList>
    </citation>
    <scope>NUCLEOTIDE SEQUENCE [LARGE SCALE GENOMIC DNA]</scope>
    <source>
        <strain evidence="3 4">JCM 3332</strain>
    </source>
</reference>
<feature type="domain" description="DinB-like" evidence="2">
    <location>
        <begin position="37"/>
        <end position="185"/>
    </location>
</feature>
<dbReference type="InterPro" id="IPR024775">
    <property type="entry name" value="DinB-like"/>
</dbReference>
<keyword evidence="4" id="KW-1185">Reference proteome</keyword>
<evidence type="ECO:0000313" key="4">
    <source>
        <dbReference type="Proteomes" id="UP000570678"/>
    </source>
</evidence>
<evidence type="ECO:0000313" key="3">
    <source>
        <dbReference type="EMBL" id="NKY58603.1"/>
    </source>
</evidence>